<dbReference type="InterPro" id="IPR003602">
    <property type="entry name" value="Topo_IA_DNA-bd_dom"/>
</dbReference>
<evidence type="ECO:0000256" key="14">
    <source>
        <dbReference type="ARBA" id="ARBA00032877"/>
    </source>
</evidence>
<dbReference type="GO" id="GO:0008270">
    <property type="term" value="F:zinc ion binding"/>
    <property type="evidence" value="ECO:0007669"/>
    <property type="project" value="UniProtKB-KW"/>
</dbReference>
<evidence type="ECO:0000256" key="7">
    <source>
        <dbReference type="ARBA" id="ARBA00022842"/>
    </source>
</evidence>
<accession>A0A3B0ZJ12</accession>
<dbReference type="GO" id="GO:0006265">
    <property type="term" value="P:DNA topological change"/>
    <property type="evidence" value="ECO:0007669"/>
    <property type="project" value="InterPro"/>
</dbReference>
<feature type="compositionally biased region" description="Acidic residues" evidence="15">
    <location>
        <begin position="762"/>
        <end position="771"/>
    </location>
</feature>
<dbReference type="PROSITE" id="PS52039">
    <property type="entry name" value="TOPO_IA_2"/>
    <property type="match status" value="1"/>
</dbReference>
<dbReference type="Pfam" id="PF01751">
    <property type="entry name" value="Toprim"/>
    <property type="match status" value="1"/>
</dbReference>
<comment type="similarity">
    <text evidence="2">Belongs to the type IA topoisomerase family.</text>
</comment>
<evidence type="ECO:0000256" key="15">
    <source>
        <dbReference type="SAM" id="MobiDB-lite"/>
    </source>
</evidence>
<dbReference type="InterPro" id="IPR013497">
    <property type="entry name" value="Topo_IA_cen"/>
</dbReference>
<comment type="catalytic activity">
    <reaction evidence="1">
        <text>ATP-independent breakage of single-stranded DNA, followed by passage and rejoining.</text>
        <dbReference type="EC" id="5.6.2.1"/>
    </reaction>
</comment>
<feature type="region of interest" description="Disordered" evidence="15">
    <location>
        <begin position="757"/>
        <end position="777"/>
    </location>
</feature>
<protein>
    <recommendedName>
        <fullName evidence="3">DNA topoisomerase</fullName>
        <ecNumber evidence="3">5.6.2.1</ecNumber>
    </recommendedName>
    <alternativeName>
        <fullName evidence="14">Omega-protein</fullName>
    </alternativeName>
    <alternativeName>
        <fullName evidence="13">Relaxing enzyme</fullName>
    </alternativeName>
    <alternativeName>
        <fullName evidence="11">Swivelase</fullName>
    </alternativeName>
    <alternativeName>
        <fullName evidence="12">Untwisting enzyme</fullName>
    </alternativeName>
</protein>
<keyword evidence="5" id="KW-0863">Zinc-finger</keyword>
<feature type="domain" description="Topo IA-type catalytic" evidence="17">
    <location>
        <begin position="134"/>
        <end position="578"/>
    </location>
</feature>
<proteinExistence type="inferred from homology"/>
<dbReference type="InterPro" id="IPR013498">
    <property type="entry name" value="Topo_IA_Znf"/>
</dbReference>
<dbReference type="InterPro" id="IPR003601">
    <property type="entry name" value="Topo_IA_2"/>
</dbReference>
<dbReference type="PANTHER" id="PTHR42785:SF1">
    <property type="entry name" value="DNA TOPOISOMERASE"/>
    <property type="match status" value="1"/>
</dbReference>
<dbReference type="InterPro" id="IPR006171">
    <property type="entry name" value="TOPRIM_dom"/>
</dbReference>
<evidence type="ECO:0000256" key="4">
    <source>
        <dbReference type="ARBA" id="ARBA00022723"/>
    </source>
</evidence>
<dbReference type="PROSITE" id="PS00396">
    <property type="entry name" value="TOPO_IA_1"/>
    <property type="match status" value="1"/>
</dbReference>
<dbReference type="InterPro" id="IPR023405">
    <property type="entry name" value="Topo_IA_core_domain"/>
</dbReference>
<dbReference type="SUPFAM" id="SSF57783">
    <property type="entry name" value="Zinc beta-ribbon"/>
    <property type="match status" value="2"/>
</dbReference>
<evidence type="ECO:0000259" key="17">
    <source>
        <dbReference type="PROSITE" id="PS52039"/>
    </source>
</evidence>
<dbReference type="InterPro" id="IPR013824">
    <property type="entry name" value="Topo_IA_cen_sub1"/>
</dbReference>
<keyword evidence="6" id="KW-0862">Zinc</keyword>
<evidence type="ECO:0000256" key="8">
    <source>
        <dbReference type="ARBA" id="ARBA00023029"/>
    </source>
</evidence>
<dbReference type="Pfam" id="PF01396">
    <property type="entry name" value="Zn_ribbon_Top1"/>
    <property type="match status" value="3"/>
</dbReference>
<keyword evidence="9" id="KW-0238">DNA-binding</keyword>
<dbReference type="InterPro" id="IPR005733">
    <property type="entry name" value="TopoI_bac-type"/>
</dbReference>
<evidence type="ECO:0000256" key="13">
    <source>
        <dbReference type="ARBA" id="ARBA00032235"/>
    </source>
</evidence>
<evidence type="ECO:0000259" key="16">
    <source>
        <dbReference type="PROSITE" id="PS50880"/>
    </source>
</evidence>
<evidence type="ECO:0000313" key="18">
    <source>
        <dbReference type="EMBL" id="VAW81284.1"/>
    </source>
</evidence>
<dbReference type="PRINTS" id="PR00417">
    <property type="entry name" value="PRTPISMRASEI"/>
</dbReference>
<dbReference type="Pfam" id="PF01131">
    <property type="entry name" value="Topoisom_bac"/>
    <property type="match status" value="1"/>
</dbReference>
<name>A0A3B0ZJ12_9ZZZZ</name>
<keyword evidence="4" id="KW-0479">Metal-binding</keyword>
<dbReference type="SUPFAM" id="SSF56712">
    <property type="entry name" value="Prokaryotic type I DNA topoisomerase"/>
    <property type="match status" value="1"/>
</dbReference>
<dbReference type="Gene3D" id="1.10.290.10">
    <property type="entry name" value="Topoisomerase I, domain 4"/>
    <property type="match status" value="1"/>
</dbReference>
<evidence type="ECO:0000256" key="2">
    <source>
        <dbReference type="ARBA" id="ARBA00009446"/>
    </source>
</evidence>
<dbReference type="CDD" id="cd03363">
    <property type="entry name" value="TOPRIM_TopoIA_TopoI"/>
    <property type="match status" value="1"/>
</dbReference>
<dbReference type="Gene3D" id="3.40.50.140">
    <property type="match status" value="1"/>
</dbReference>
<dbReference type="InterPro" id="IPR023406">
    <property type="entry name" value="Topo_IA_AS"/>
</dbReference>
<feature type="region of interest" description="Disordered" evidence="15">
    <location>
        <begin position="340"/>
        <end position="370"/>
    </location>
</feature>
<dbReference type="InterPro" id="IPR013825">
    <property type="entry name" value="Topo_IA_cen_sub2"/>
</dbReference>
<evidence type="ECO:0000256" key="12">
    <source>
        <dbReference type="ARBA" id="ARBA00031985"/>
    </source>
</evidence>
<dbReference type="GO" id="GO:0003677">
    <property type="term" value="F:DNA binding"/>
    <property type="evidence" value="ECO:0007669"/>
    <property type="project" value="UniProtKB-KW"/>
</dbReference>
<organism evidence="18">
    <name type="scientific">hydrothermal vent metagenome</name>
    <dbReference type="NCBI Taxonomy" id="652676"/>
    <lineage>
        <taxon>unclassified sequences</taxon>
        <taxon>metagenomes</taxon>
        <taxon>ecological metagenomes</taxon>
    </lineage>
</organism>
<sequence length="777" mass="88594">MSKSLVIVESPAKSKTIKKYLGEGFEVMASYGHIRDLEAKNGAVDPDNNFKLSYTISDSKHEEQFNKIRIAVKKVDHLYLATDPDREGEAIAWHLYELLVEKGAIKNQTVSRVVFHEITKRAIVDAVQNPREIAIDLVHAQLARRALDHLIGFKLSPVLWEKIRIRKLSAGRVQSPALRLIVERELEINAFDPREYWSIEADLNTKGQKFKGKLTFLDGDKISQFSINNEKDAFAAQKKLTKAANGILTIEKIEKKKRKRNPAPPFITSTLQQEASRKLGFSAQRTMIVAQQLYEGIEIDGEGVGLISYMRTDSVVLAQEALEEIREVIKEKYGANNLPSESRSFKNKTKNAQEAHEAIRPTSAKREPSHLKKALARDQFRLYELIWKRTIACQMIHATIDTVSIDLSADTPKNMFRANGSTIAIPGFMEVYQESFEEGDKKSKVNDDNKGLLPPMKEKQQIELLQIRPEQHFTEPPPRFSEASLVKALEEHGIGRPSTYAPILQTLQARDYTKLEKKRFHPTMVGRMVHKFLKEHFAKYIDYDFTAKLEEELNEISRGEREWIPVMKQFWEPLKALIDEKLETITDVTLDETCPKCSTALTIKSGKNGLFIGCTAYPDCNYTRNANHSEHQENETQVLEGQQCPKCDSNLIIKQGPYGKFVGCSGYPDCRYLKPILEPEDETGVKCPTCKKGDMLKRRSKKGKIFFSCSSYPDCKYAVWNKPVNDPCPQCEWPMLTIKTTKKSGSKKVCEECKYSEHYDPPEESENENDNENQQTS</sequence>
<dbReference type="SMART" id="SM00493">
    <property type="entry name" value="TOPRIM"/>
    <property type="match status" value="1"/>
</dbReference>
<evidence type="ECO:0000256" key="3">
    <source>
        <dbReference type="ARBA" id="ARBA00012891"/>
    </source>
</evidence>
<dbReference type="Gene3D" id="1.10.460.10">
    <property type="entry name" value="Topoisomerase I, domain 2"/>
    <property type="match status" value="1"/>
</dbReference>
<dbReference type="InterPro" id="IPR034149">
    <property type="entry name" value="TOPRIM_TopoI"/>
</dbReference>
<dbReference type="PROSITE" id="PS50880">
    <property type="entry name" value="TOPRIM"/>
    <property type="match status" value="1"/>
</dbReference>
<dbReference type="SMART" id="SM00436">
    <property type="entry name" value="TOP1Bc"/>
    <property type="match status" value="1"/>
</dbReference>
<dbReference type="PANTHER" id="PTHR42785">
    <property type="entry name" value="DNA TOPOISOMERASE, TYPE IA, CORE"/>
    <property type="match status" value="1"/>
</dbReference>
<dbReference type="GO" id="GO:0005694">
    <property type="term" value="C:chromosome"/>
    <property type="evidence" value="ECO:0007669"/>
    <property type="project" value="InterPro"/>
</dbReference>
<keyword evidence="8" id="KW-0799">Topoisomerase</keyword>
<dbReference type="InterPro" id="IPR000380">
    <property type="entry name" value="Topo_IA"/>
</dbReference>
<dbReference type="CDD" id="cd00186">
    <property type="entry name" value="TOP1Ac"/>
    <property type="match status" value="1"/>
</dbReference>
<dbReference type="Gene3D" id="2.70.20.10">
    <property type="entry name" value="Topoisomerase I, domain 3"/>
    <property type="match status" value="1"/>
</dbReference>
<dbReference type="InterPro" id="IPR028612">
    <property type="entry name" value="Topoisom_1_IA"/>
</dbReference>
<dbReference type="SMART" id="SM00437">
    <property type="entry name" value="TOP1Ac"/>
    <property type="match status" value="1"/>
</dbReference>
<evidence type="ECO:0000256" key="9">
    <source>
        <dbReference type="ARBA" id="ARBA00023125"/>
    </source>
</evidence>
<dbReference type="Gene3D" id="3.30.65.10">
    <property type="entry name" value="Bacterial Topoisomerase I, domain 1"/>
    <property type="match status" value="2"/>
</dbReference>
<keyword evidence="7" id="KW-0460">Magnesium</keyword>
<evidence type="ECO:0000256" key="10">
    <source>
        <dbReference type="ARBA" id="ARBA00023235"/>
    </source>
</evidence>
<keyword evidence="10 18" id="KW-0413">Isomerase</keyword>
<dbReference type="InterPro" id="IPR013826">
    <property type="entry name" value="Topo_IA_cen_sub3"/>
</dbReference>
<feature type="domain" description="Toprim" evidence="16">
    <location>
        <begin position="3"/>
        <end position="118"/>
    </location>
</feature>
<gene>
    <name evidence="18" type="ORF">MNBD_GAMMA12-1494</name>
</gene>
<evidence type="ECO:0000256" key="1">
    <source>
        <dbReference type="ARBA" id="ARBA00000213"/>
    </source>
</evidence>
<evidence type="ECO:0000256" key="11">
    <source>
        <dbReference type="ARBA" id="ARBA00030003"/>
    </source>
</evidence>
<dbReference type="EMBL" id="UOFL01000216">
    <property type="protein sequence ID" value="VAW81284.1"/>
    <property type="molecule type" value="Genomic_DNA"/>
</dbReference>
<dbReference type="HAMAP" id="MF_00952">
    <property type="entry name" value="Topoisom_1_prok"/>
    <property type="match status" value="1"/>
</dbReference>
<reference evidence="18" key="1">
    <citation type="submission" date="2018-06" db="EMBL/GenBank/DDBJ databases">
        <authorList>
            <person name="Zhirakovskaya E."/>
        </authorList>
    </citation>
    <scope>NUCLEOTIDE SEQUENCE</scope>
</reference>
<dbReference type="GO" id="GO:0003917">
    <property type="term" value="F:DNA topoisomerase type I (single strand cut, ATP-independent) activity"/>
    <property type="evidence" value="ECO:0007669"/>
    <property type="project" value="UniProtKB-EC"/>
</dbReference>
<evidence type="ECO:0000256" key="6">
    <source>
        <dbReference type="ARBA" id="ARBA00022833"/>
    </source>
</evidence>
<evidence type="ECO:0000256" key="5">
    <source>
        <dbReference type="ARBA" id="ARBA00022771"/>
    </source>
</evidence>
<dbReference type="AlphaFoldDB" id="A0A3B0ZJ12"/>
<dbReference type="NCBIfam" id="TIGR01051">
    <property type="entry name" value="topA_bact"/>
    <property type="match status" value="1"/>
</dbReference>
<feature type="compositionally biased region" description="Basic and acidic residues" evidence="15">
    <location>
        <begin position="351"/>
        <end position="370"/>
    </location>
</feature>
<dbReference type="EC" id="5.6.2.1" evidence="3"/>